<evidence type="ECO:0000313" key="2">
    <source>
        <dbReference type="Proteomes" id="UP001515480"/>
    </source>
</evidence>
<dbReference type="AlphaFoldDB" id="A0AB34K8L8"/>
<sequence length="269" mass="31446">MRKPWRLDYDHPQGEVQQLVFFATHAVGSRYWDFRGARPGVDTWLLRHYAKSFPSYARLWALQYKQHLAGLTYDERLSKVIGAGAASWGDHAVLQAFPLLARVVNVTSTWPRFPGEAAPPSDVNLRRYYWFHTSLIVWNASFGALYPNASYWWRVELDVIAFPSWGAVLEQHRHQVQDVLLPKVISYTQHVQYPHWKSNMRFLGQVSEEQWVYSLVSVGRYSQRFMRYMRSRWELGEAWYEEIWLPTACLKMGDFVAPVESSRVLAAVS</sequence>
<evidence type="ECO:0008006" key="3">
    <source>
        <dbReference type="Google" id="ProtNLM"/>
    </source>
</evidence>
<protein>
    <recommendedName>
        <fullName evidence="3">Protein xylosyltransferase</fullName>
    </recommendedName>
</protein>
<reference evidence="1 2" key="1">
    <citation type="journal article" date="2024" name="Science">
        <title>Giant polyketide synthase enzymes in the biosynthesis of giant marine polyether toxins.</title>
        <authorList>
            <person name="Fallon T.R."/>
            <person name="Shende V.V."/>
            <person name="Wierzbicki I.H."/>
            <person name="Pendleton A.L."/>
            <person name="Watervoot N.F."/>
            <person name="Auber R.P."/>
            <person name="Gonzalez D.J."/>
            <person name="Wisecaver J.H."/>
            <person name="Moore B.S."/>
        </authorList>
    </citation>
    <scope>NUCLEOTIDE SEQUENCE [LARGE SCALE GENOMIC DNA]</scope>
    <source>
        <strain evidence="1 2">12B1</strain>
    </source>
</reference>
<proteinExistence type="predicted"/>
<gene>
    <name evidence="1" type="ORF">AB1Y20_001124</name>
</gene>
<organism evidence="1 2">
    <name type="scientific">Prymnesium parvum</name>
    <name type="common">Toxic golden alga</name>
    <dbReference type="NCBI Taxonomy" id="97485"/>
    <lineage>
        <taxon>Eukaryota</taxon>
        <taxon>Haptista</taxon>
        <taxon>Haptophyta</taxon>
        <taxon>Prymnesiophyceae</taxon>
        <taxon>Prymnesiales</taxon>
        <taxon>Prymnesiaceae</taxon>
        <taxon>Prymnesium</taxon>
    </lineage>
</organism>
<evidence type="ECO:0000313" key="1">
    <source>
        <dbReference type="EMBL" id="KAL1530209.1"/>
    </source>
</evidence>
<dbReference type="EMBL" id="JBGBPQ010000001">
    <property type="protein sequence ID" value="KAL1530209.1"/>
    <property type="molecule type" value="Genomic_DNA"/>
</dbReference>
<accession>A0AB34K8L8</accession>
<name>A0AB34K8L8_PRYPA</name>
<keyword evidence="2" id="KW-1185">Reference proteome</keyword>
<comment type="caution">
    <text evidence="1">The sequence shown here is derived from an EMBL/GenBank/DDBJ whole genome shotgun (WGS) entry which is preliminary data.</text>
</comment>
<dbReference type="Proteomes" id="UP001515480">
    <property type="component" value="Unassembled WGS sequence"/>
</dbReference>